<dbReference type="STRING" id="28442.SAMN05443574_1312"/>
<dbReference type="EMBL" id="FNOF01000031">
    <property type="protein sequence ID" value="SDX33059.1"/>
    <property type="molecule type" value="Genomic_DNA"/>
</dbReference>
<dbReference type="Gene3D" id="3.30.1330.20">
    <property type="entry name" value="Tubulin/FtsZ, C-terminal domain"/>
    <property type="match status" value="1"/>
</dbReference>
<comment type="similarity">
    <text evidence="1 6">Belongs to the CetZ family.</text>
</comment>
<dbReference type="PROSITE" id="PS00227">
    <property type="entry name" value="TUBULIN"/>
    <property type="match status" value="1"/>
</dbReference>
<feature type="binding site" evidence="6">
    <location>
        <begin position="110"/>
        <end position="112"/>
    </location>
    <ligand>
        <name>GTP</name>
        <dbReference type="ChEBI" id="CHEBI:37565"/>
    </ligand>
</feature>
<dbReference type="GO" id="GO:0032153">
    <property type="term" value="C:cell division site"/>
    <property type="evidence" value="ECO:0007669"/>
    <property type="project" value="TreeGrafter"/>
</dbReference>
<dbReference type="InterPro" id="IPR032907">
    <property type="entry name" value="CetZ"/>
</dbReference>
<dbReference type="InterPro" id="IPR048737">
    <property type="entry name" value="CetZ_C"/>
</dbReference>
<dbReference type="PANTHER" id="PTHR30314">
    <property type="entry name" value="CELL DIVISION PROTEIN FTSZ-RELATED"/>
    <property type="match status" value="1"/>
</dbReference>
<keyword evidence="5 6" id="KW-0342">GTP-binding</keyword>
<evidence type="ECO:0000256" key="3">
    <source>
        <dbReference type="ARBA" id="ARBA00022741"/>
    </source>
</evidence>
<dbReference type="RefSeq" id="WP_004514857.1">
    <property type="nucleotide sequence ID" value="NZ_FNOF01000031.1"/>
</dbReference>
<dbReference type="Proteomes" id="UP000182573">
    <property type="component" value="Unassembled WGS sequence"/>
</dbReference>
<reference evidence="8 9" key="1">
    <citation type="submission" date="2016-10" db="EMBL/GenBank/DDBJ databases">
        <authorList>
            <person name="de Groot N.N."/>
        </authorList>
    </citation>
    <scope>NUCLEOTIDE SEQUENCE [LARGE SCALE GENOMIC DNA]</scope>
    <source>
        <strain evidence="8 9">DSM 3756</strain>
    </source>
</reference>
<dbReference type="GO" id="GO:0005737">
    <property type="term" value="C:cytoplasm"/>
    <property type="evidence" value="ECO:0007669"/>
    <property type="project" value="UniProtKB-SubCell"/>
</dbReference>
<dbReference type="InterPro" id="IPR003008">
    <property type="entry name" value="Tubulin_FtsZ_GTPase"/>
</dbReference>
<dbReference type="InterPro" id="IPR036525">
    <property type="entry name" value="Tubulin/FtsZ_GTPase_sf"/>
</dbReference>
<dbReference type="SUPFAM" id="SSF52490">
    <property type="entry name" value="Tubulin nucleotide-binding domain-like"/>
    <property type="match status" value="1"/>
</dbReference>
<keyword evidence="3 6" id="KW-0547">Nucleotide-binding</keyword>
<keyword evidence="4 6" id="KW-0133">Cell shape</keyword>
<dbReference type="InterPro" id="IPR017975">
    <property type="entry name" value="Tubulin_CS"/>
</dbReference>
<sequence length="368" mass="38580">MRVAAVGIGGAGGRIVERLWQDNERRETTYLGAACAVDTDSEALDELDALPGDQRHLFGLSETDGTGTNGDRTVGTAAIEDERLEVRRAIDQLVTSDIDAILLVAGLAGGTGSGTTADIADALSEIYTIPVYCLSVLPAGRDGEAATNTLQALRGLEATVDGQILFDNDAWLGSGQTVDEASETLNETVVTRLGALFAAGEATAADAVGQSVVDASEIINTLSDSGFTTLGYASQELQANAGSDSETVIDRLRNRVLGGEADAVDEIEAYNAVETTLRRAVRGKLTAECELDSADRALAVFAGPPAWLMRDAVTDGRRWLTEELQSPEVRSGDVPTPGRGTLSVLVVLSGVTELPRLAELKTLVEEST</sequence>
<keyword evidence="2 6" id="KW-0963">Cytoplasm</keyword>
<dbReference type="Pfam" id="PF00091">
    <property type="entry name" value="Tubulin"/>
    <property type="match status" value="1"/>
</dbReference>
<dbReference type="AlphaFoldDB" id="A0A1H3AW53"/>
<evidence type="ECO:0000313" key="9">
    <source>
        <dbReference type="Proteomes" id="UP000182573"/>
    </source>
</evidence>
<dbReference type="GO" id="GO:0005525">
    <property type="term" value="F:GTP binding"/>
    <property type="evidence" value="ECO:0007669"/>
    <property type="project" value="UniProtKB-UniRule"/>
</dbReference>
<evidence type="ECO:0000313" key="8">
    <source>
        <dbReference type="EMBL" id="SDX33059.1"/>
    </source>
</evidence>
<feature type="binding site" evidence="6">
    <location>
        <position position="168"/>
    </location>
    <ligand>
        <name>GTP</name>
        <dbReference type="ChEBI" id="CHEBI:37565"/>
    </ligand>
</feature>
<dbReference type="Pfam" id="PF21011">
    <property type="entry name" value="CetZ_C"/>
    <property type="match status" value="1"/>
</dbReference>
<protein>
    <recommendedName>
        <fullName evidence="6">Tubulin-like protein CetZ</fullName>
    </recommendedName>
</protein>
<accession>A0A1H3AW53</accession>
<dbReference type="PANTHER" id="PTHR30314:SF10">
    <property type="entry name" value="TUBULIN-LIKE PROTEIN CETZ"/>
    <property type="match status" value="1"/>
</dbReference>
<feature type="binding site" evidence="6">
    <location>
        <position position="186"/>
    </location>
    <ligand>
        <name>GTP</name>
        <dbReference type="ChEBI" id="CHEBI:37565"/>
    </ligand>
</feature>
<dbReference type="CDD" id="cd02202">
    <property type="entry name" value="CetZ_tubulin-like"/>
    <property type="match status" value="1"/>
</dbReference>
<dbReference type="SMART" id="SM00864">
    <property type="entry name" value="Tubulin"/>
    <property type="match status" value="1"/>
</dbReference>
<comment type="caution">
    <text evidence="6">Lacks conserved residue(s) required for the propagation of feature annotation.</text>
</comment>
<organism evidence="8 9">
    <name type="scientific">Haloarcula vallismortis</name>
    <name type="common">Halobacterium vallismortis</name>
    <dbReference type="NCBI Taxonomy" id="28442"/>
    <lineage>
        <taxon>Archaea</taxon>
        <taxon>Methanobacteriati</taxon>
        <taxon>Methanobacteriota</taxon>
        <taxon>Stenosarchaea group</taxon>
        <taxon>Halobacteria</taxon>
        <taxon>Halobacteriales</taxon>
        <taxon>Haloarculaceae</taxon>
        <taxon>Haloarcula</taxon>
    </lineage>
</organism>
<evidence type="ECO:0000259" key="7">
    <source>
        <dbReference type="SMART" id="SM00864"/>
    </source>
</evidence>
<dbReference type="GO" id="GO:0005874">
    <property type="term" value="C:microtubule"/>
    <property type="evidence" value="ECO:0007669"/>
    <property type="project" value="InterPro"/>
</dbReference>
<dbReference type="Gene3D" id="3.40.50.1440">
    <property type="entry name" value="Tubulin/FtsZ, GTPase domain"/>
    <property type="match status" value="1"/>
</dbReference>
<dbReference type="GO" id="GO:0008360">
    <property type="term" value="P:regulation of cell shape"/>
    <property type="evidence" value="ECO:0007669"/>
    <property type="project" value="UniProtKB-UniRule"/>
</dbReference>
<dbReference type="GO" id="GO:0003924">
    <property type="term" value="F:GTPase activity"/>
    <property type="evidence" value="ECO:0007669"/>
    <property type="project" value="InterPro"/>
</dbReference>
<name>A0A1H3AW53_HALVA</name>
<dbReference type="InterPro" id="IPR037103">
    <property type="entry name" value="Tubulin/FtsZ-like_C"/>
</dbReference>
<comment type="function">
    <text evidence="6">Involved in cell shape control.</text>
</comment>
<keyword evidence="8" id="KW-0132">Cell division</keyword>
<dbReference type="HAMAP" id="MF_01946">
    <property type="entry name" value="CetZ"/>
    <property type="match status" value="1"/>
</dbReference>
<evidence type="ECO:0000256" key="6">
    <source>
        <dbReference type="HAMAP-Rule" id="MF_01946"/>
    </source>
</evidence>
<evidence type="ECO:0000256" key="5">
    <source>
        <dbReference type="ARBA" id="ARBA00023134"/>
    </source>
</evidence>
<gene>
    <name evidence="6" type="primary">cetZ</name>
    <name evidence="8" type="ORF">SAMN05443574_1312</name>
</gene>
<dbReference type="GO" id="GO:0007017">
    <property type="term" value="P:microtubule-based process"/>
    <property type="evidence" value="ECO:0007669"/>
    <property type="project" value="InterPro"/>
</dbReference>
<dbReference type="InterPro" id="IPR045061">
    <property type="entry name" value="FtsZ/CetZ"/>
</dbReference>
<keyword evidence="8" id="KW-0131">Cell cycle</keyword>
<evidence type="ECO:0000256" key="4">
    <source>
        <dbReference type="ARBA" id="ARBA00022960"/>
    </source>
</evidence>
<proteinExistence type="inferred from homology"/>
<feature type="domain" description="Tubulin/FtsZ GTPase" evidence="7">
    <location>
        <begin position="2"/>
        <end position="204"/>
    </location>
</feature>
<dbReference type="GO" id="GO:0051301">
    <property type="term" value="P:cell division"/>
    <property type="evidence" value="ECO:0007669"/>
    <property type="project" value="UniProtKB-KW"/>
</dbReference>
<evidence type="ECO:0000256" key="1">
    <source>
        <dbReference type="ARBA" id="ARBA00006877"/>
    </source>
</evidence>
<evidence type="ECO:0000256" key="2">
    <source>
        <dbReference type="ARBA" id="ARBA00022490"/>
    </source>
</evidence>
<comment type="subcellular location">
    <subcellularLocation>
        <location evidence="6">Cytoplasm</location>
    </subcellularLocation>
</comment>